<dbReference type="Pfam" id="PF00318">
    <property type="entry name" value="Ribosomal_S2"/>
    <property type="match status" value="1"/>
</dbReference>
<comment type="similarity">
    <text evidence="1 5 6">Belongs to the universal ribosomal protein uS2 family.</text>
</comment>
<dbReference type="HAMAP" id="MF_00291_A">
    <property type="entry name" value="Ribosomal_uS2_A"/>
    <property type="match status" value="1"/>
</dbReference>
<dbReference type="NCBIfam" id="TIGR01012">
    <property type="entry name" value="uS2_euk_arch"/>
    <property type="match status" value="1"/>
</dbReference>
<dbReference type="PRINTS" id="PR00395">
    <property type="entry name" value="RIBOSOMALS2"/>
</dbReference>
<dbReference type="PROSITE" id="PS00963">
    <property type="entry name" value="RIBOSOMAL_S2_2"/>
    <property type="match status" value="1"/>
</dbReference>
<dbReference type="InterPro" id="IPR005707">
    <property type="entry name" value="Ribosomal_uS2_euk/arc"/>
</dbReference>
<evidence type="ECO:0000256" key="4">
    <source>
        <dbReference type="ARBA" id="ARBA00035256"/>
    </source>
</evidence>
<dbReference type="EMBL" id="DSDY01000157">
    <property type="protein sequence ID" value="HDS10983.1"/>
    <property type="molecule type" value="Genomic_DNA"/>
</dbReference>
<evidence type="ECO:0000256" key="2">
    <source>
        <dbReference type="ARBA" id="ARBA00022980"/>
    </source>
</evidence>
<keyword evidence="2 5" id="KW-0689">Ribosomal protein</keyword>
<dbReference type="InterPro" id="IPR023591">
    <property type="entry name" value="Ribosomal_uS2_flav_dom_sf"/>
</dbReference>
<evidence type="ECO:0000256" key="6">
    <source>
        <dbReference type="RuleBase" id="RU003631"/>
    </source>
</evidence>
<evidence type="ECO:0000256" key="1">
    <source>
        <dbReference type="ARBA" id="ARBA00006242"/>
    </source>
</evidence>
<evidence type="ECO:0000256" key="7">
    <source>
        <dbReference type="SAM" id="MobiDB-lite"/>
    </source>
</evidence>
<dbReference type="PROSITE" id="PS00962">
    <property type="entry name" value="RIBOSOMAL_S2_1"/>
    <property type="match status" value="1"/>
</dbReference>
<name>A0A7C1E608_9CREN</name>
<proteinExistence type="inferred from homology"/>
<dbReference type="InterPro" id="IPR023454">
    <property type="entry name" value="Ribosomal_uS2_arc"/>
</dbReference>
<dbReference type="FunFam" id="3.40.50.10490:FF:000030">
    <property type="entry name" value="30S ribosomal protein S2"/>
    <property type="match status" value="1"/>
</dbReference>
<dbReference type="PANTHER" id="PTHR11489">
    <property type="entry name" value="40S RIBOSOMAL PROTEIN SA"/>
    <property type="match status" value="1"/>
</dbReference>
<comment type="caution">
    <text evidence="8">The sequence shown here is derived from an EMBL/GenBank/DDBJ whole genome shotgun (WGS) entry which is preliminary data.</text>
</comment>
<feature type="region of interest" description="Disordered" evidence="7">
    <location>
        <begin position="199"/>
        <end position="219"/>
    </location>
</feature>
<gene>
    <name evidence="5" type="primary">rps2</name>
    <name evidence="8" type="ORF">ENO04_05170</name>
</gene>
<organism evidence="8">
    <name type="scientific">Fervidicoccus fontis</name>
    <dbReference type="NCBI Taxonomy" id="683846"/>
    <lineage>
        <taxon>Archaea</taxon>
        <taxon>Thermoproteota</taxon>
        <taxon>Thermoprotei</taxon>
        <taxon>Fervidicoccales</taxon>
        <taxon>Fervidicoccaceae</taxon>
        <taxon>Fervidicoccus</taxon>
    </lineage>
</organism>
<dbReference type="GO" id="GO:0006412">
    <property type="term" value="P:translation"/>
    <property type="evidence" value="ECO:0007669"/>
    <property type="project" value="UniProtKB-UniRule"/>
</dbReference>
<dbReference type="GO" id="GO:0003735">
    <property type="term" value="F:structural constituent of ribosome"/>
    <property type="evidence" value="ECO:0007669"/>
    <property type="project" value="InterPro"/>
</dbReference>
<dbReference type="InterPro" id="IPR018130">
    <property type="entry name" value="Ribosomal_uS2_CS"/>
</dbReference>
<protein>
    <recommendedName>
        <fullName evidence="4 5">Small ribosomal subunit protein uS2</fullName>
    </recommendedName>
</protein>
<dbReference type="GO" id="GO:0015935">
    <property type="term" value="C:small ribosomal subunit"/>
    <property type="evidence" value="ECO:0007669"/>
    <property type="project" value="InterPro"/>
</dbReference>
<evidence type="ECO:0000256" key="3">
    <source>
        <dbReference type="ARBA" id="ARBA00023274"/>
    </source>
</evidence>
<keyword evidence="3 5" id="KW-0687">Ribonucleoprotein</keyword>
<accession>A0A7C1E608</accession>
<evidence type="ECO:0000313" key="8">
    <source>
        <dbReference type="EMBL" id="HDS10983.1"/>
    </source>
</evidence>
<sequence length="219" mass="24567">MSFDEKEVEQITEIKKTQVELLVPIEQYLAAGVHIGTSVCTKGMRPFIYRIRPDGLYVLDVRKIDERLRIASRMIASYPLEKVVAVSVRQYGFTPVLKFAQYTKSKAITGRITPGILTNPHLEHYIEPELIIVTDPRADQQIINEALKAGVPIVAFSDTDNRTEGIDLIIPANNKGRKSLALLYWLLAREVSREAGLIPRDKDLPEPPSAFETKLGVQG</sequence>
<dbReference type="InterPro" id="IPR001865">
    <property type="entry name" value="Ribosomal_uS2"/>
</dbReference>
<evidence type="ECO:0000256" key="5">
    <source>
        <dbReference type="HAMAP-Rule" id="MF_00291"/>
    </source>
</evidence>
<dbReference type="Gene3D" id="3.40.50.10490">
    <property type="entry name" value="Glucose-6-phosphate isomerase like protein, domain 1"/>
    <property type="match status" value="1"/>
</dbReference>
<dbReference type="CDD" id="cd01425">
    <property type="entry name" value="RPS2"/>
    <property type="match status" value="1"/>
</dbReference>
<dbReference type="SUPFAM" id="SSF52313">
    <property type="entry name" value="Ribosomal protein S2"/>
    <property type="match status" value="1"/>
</dbReference>
<reference evidence="8" key="1">
    <citation type="journal article" date="2020" name="mSystems">
        <title>Genome- and Community-Level Interaction Insights into Carbon Utilization and Element Cycling Functions of Hydrothermarchaeota in Hydrothermal Sediment.</title>
        <authorList>
            <person name="Zhou Z."/>
            <person name="Liu Y."/>
            <person name="Xu W."/>
            <person name="Pan J."/>
            <person name="Luo Z.H."/>
            <person name="Li M."/>
        </authorList>
    </citation>
    <scope>NUCLEOTIDE SEQUENCE [LARGE SCALE GENOMIC DNA]</scope>
    <source>
        <strain evidence="8">SpSt-123</strain>
    </source>
</reference>
<dbReference type="AlphaFoldDB" id="A0A7C1E608"/>